<dbReference type="Proteomes" id="UP000199550">
    <property type="component" value="Unassembled WGS sequence"/>
</dbReference>
<evidence type="ECO:0000313" key="1">
    <source>
        <dbReference type="EMBL" id="SFL49206.1"/>
    </source>
</evidence>
<keyword evidence="2" id="KW-1185">Reference proteome</keyword>
<reference evidence="1 2" key="1">
    <citation type="submission" date="2016-10" db="EMBL/GenBank/DDBJ databases">
        <authorList>
            <person name="de Groot N.N."/>
        </authorList>
    </citation>
    <scope>NUCLEOTIDE SEQUENCE [LARGE SCALE GENOMIC DNA]</scope>
    <source>
        <strain evidence="1 2">DSM 16199</strain>
    </source>
</reference>
<organism evidence="1 2">
    <name type="scientific">Loktanella salsilacus</name>
    <dbReference type="NCBI Taxonomy" id="195913"/>
    <lineage>
        <taxon>Bacteria</taxon>
        <taxon>Pseudomonadati</taxon>
        <taxon>Pseudomonadota</taxon>
        <taxon>Alphaproteobacteria</taxon>
        <taxon>Rhodobacterales</taxon>
        <taxon>Roseobacteraceae</taxon>
        <taxon>Loktanella</taxon>
    </lineage>
</organism>
<evidence type="ECO:0000313" key="2">
    <source>
        <dbReference type="Proteomes" id="UP000199550"/>
    </source>
</evidence>
<protein>
    <submittedName>
        <fullName evidence="1">Uncharacterized protein</fullName>
    </submittedName>
</protein>
<gene>
    <name evidence="1" type="ORF">SAMN04488004_12254</name>
</gene>
<sequence>MELDADGRCSLKGRVMAAITHICTLDYVAKMLDEDAELLEAIVYNDENLTYGSIVSVYVGPDETITALTDDGIEELTDLIKAARLTTRTWHEFLDDFVDDKDLVLRIKAKLPR</sequence>
<name>A0A1I4I699_9RHOB</name>
<proteinExistence type="predicted"/>
<accession>A0A1I4I699</accession>
<dbReference type="EMBL" id="FOTF01000022">
    <property type="protein sequence ID" value="SFL49206.1"/>
    <property type="molecule type" value="Genomic_DNA"/>
</dbReference>
<dbReference type="AlphaFoldDB" id="A0A1I4I699"/>